<sequence>MLNTKTAHFVNVSHRLKKRDQITPGIVHLGLGAFHRAHQAVLTDEFMAISGQRNWGIISANIVGGQKLVESLKAQDNLFTITETDCKGKRNHKLISSIIDSMYAAEDRRPLIDLMSQESTRIVSLTVTEKGYCTNLANGKLLLDNPLIEHDLQNPEHPKSAIGIIVAALAKRRAAGICPFTVLSCDNMPDNGKRTRNAVLQFASLIDQDLARWIGDQCTFPCTMVDRIVPAATPESLAAVAEEIGEGDNGAIVCEAFRQWVIEDNFVMGRPDWDDVPGVIFVADVRPYEEMKLRMLNGSHSFLAYLGYLGGYPTISEAMSDSYYYAAVRKLMLEVVIPTLSMQEGTDLQGYAQQLIDRFCNPGLAHRTWQIAMDGSQKIPQRWLNTIRWHLENGGCFTPLALAVAGWMKYVSAVDEHGNPIDIRDPMAAELKLVADIHKDSLELRVKTFLSVNSIFGEDLPQNEHFVKSVLDASQLLAEKGAQGAVASLTE</sequence>
<name>A0ABT0PGD7_9GAMM</name>
<dbReference type="InterPro" id="IPR013328">
    <property type="entry name" value="6PGD_dom2"/>
</dbReference>
<dbReference type="EMBL" id="JAMFLX010000013">
    <property type="protein sequence ID" value="MCL6270419.1"/>
    <property type="molecule type" value="Genomic_DNA"/>
</dbReference>
<organism evidence="4 5">
    <name type="scientific">Parendozoicomonas callyspongiae</name>
    <dbReference type="NCBI Taxonomy" id="2942213"/>
    <lineage>
        <taxon>Bacteria</taxon>
        <taxon>Pseudomonadati</taxon>
        <taxon>Pseudomonadota</taxon>
        <taxon>Gammaproteobacteria</taxon>
        <taxon>Oceanospirillales</taxon>
        <taxon>Endozoicomonadaceae</taxon>
        <taxon>Parendozoicomonas</taxon>
    </lineage>
</organism>
<dbReference type="Gene3D" id="1.10.1040.10">
    <property type="entry name" value="N-(1-d-carboxylethyl)-l-norvaline Dehydrogenase, domain 2"/>
    <property type="match status" value="1"/>
</dbReference>
<keyword evidence="5" id="KW-1185">Reference proteome</keyword>
<dbReference type="InterPro" id="IPR000669">
    <property type="entry name" value="Mannitol_DH"/>
</dbReference>
<dbReference type="Pfam" id="PF01232">
    <property type="entry name" value="Mannitol_dh"/>
    <property type="match status" value="1"/>
</dbReference>
<feature type="domain" description="Mannitol dehydrogenase C-terminal" evidence="3">
    <location>
        <begin position="284"/>
        <end position="474"/>
    </location>
</feature>
<evidence type="ECO:0000259" key="3">
    <source>
        <dbReference type="Pfam" id="PF08125"/>
    </source>
</evidence>
<comment type="caution">
    <text evidence="4">The sequence shown here is derived from an EMBL/GenBank/DDBJ whole genome shotgun (WGS) entry which is preliminary data.</text>
</comment>
<dbReference type="Pfam" id="PF08125">
    <property type="entry name" value="Mannitol_dh_C"/>
    <property type="match status" value="1"/>
</dbReference>
<evidence type="ECO:0000313" key="4">
    <source>
        <dbReference type="EMBL" id="MCL6270419.1"/>
    </source>
</evidence>
<evidence type="ECO:0000256" key="1">
    <source>
        <dbReference type="ARBA" id="ARBA00023002"/>
    </source>
</evidence>
<dbReference type="SUPFAM" id="SSF48179">
    <property type="entry name" value="6-phosphogluconate dehydrogenase C-terminal domain-like"/>
    <property type="match status" value="1"/>
</dbReference>
<dbReference type="InterPro" id="IPR008927">
    <property type="entry name" value="6-PGluconate_DH-like_C_sf"/>
</dbReference>
<dbReference type="InterPro" id="IPR013131">
    <property type="entry name" value="Mannitol_DH_N"/>
</dbReference>
<evidence type="ECO:0000313" key="5">
    <source>
        <dbReference type="Proteomes" id="UP001203338"/>
    </source>
</evidence>
<dbReference type="InterPro" id="IPR036291">
    <property type="entry name" value="NAD(P)-bd_dom_sf"/>
</dbReference>
<dbReference type="PANTHER" id="PTHR43362:SF1">
    <property type="entry name" value="MANNITOL DEHYDROGENASE 2-RELATED"/>
    <property type="match status" value="1"/>
</dbReference>
<dbReference type="PRINTS" id="PR00084">
    <property type="entry name" value="MTLDHDRGNASE"/>
</dbReference>
<dbReference type="InterPro" id="IPR013118">
    <property type="entry name" value="Mannitol_DH_C"/>
</dbReference>
<accession>A0ABT0PGD7</accession>
<dbReference type="Proteomes" id="UP001203338">
    <property type="component" value="Unassembled WGS sequence"/>
</dbReference>
<keyword evidence="1" id="KW-0560">Oxidoreductase</keyword>
<dbReference type="RefSeq" id="WP_249699630.1">
    <property type="nucleotide sequence ID" value="NZ_JAMFLX010000013.1"/>
</dbReference>
<feature type="domain" description="Mannitol dehydrogenase N-terminal" evidence="2">
    <location>
        <begin position="25"/>
        <end position="274"/>
    </location>
</feature>
<dbReference type="InterPro" id="IPR050988">
    <property type="entry name" value="Mannitol_DH/Oxidoreductase"/>
</dbReference>
<dbReference type="SUPFAM" id="SSF51735">
    <property type="entry name" value="NAD(P)-binding Rossmann-fold domains"/>
    <property type="match status" value="1"/>
</dbReference>
<evidence type="ECO:0000259" key="2">
    <source>
        <dbReference type="Pfam" id="PF01232"/>
    </source>
</evidence>
<proteinExistence type="predicted"/>
<dbReference type="PANTHER" id="PTHR43362">
    <property type="entry name" value="MANNITOL DEHYDROGENASE DSF1-RELATED"/>
    <property type="match status" value="1"/>
</dbReference>
<protein>
    <submittedName>
        <fullName evidence="4">Mannitol dehydrogenase family protein</fullName>
    </submittedName>
</protein>
<dbReference type="Gene3D" id="3.40.50.720">
    <property type="entry name" value="NAD(P)-binding Rossmann-like Domain"/>
    <property type="match status" value="1"/>
</dbReference>
<reference evidence="4 5" key="1">
    <citation type="submission" date="2022-05" db="EMBL/GenBank/DDBJ databases">
        <authorList>
            <person name="Park J.-S."/>
        </authorList>
    </citation>
    <scope>NUCLEOTIDE SEQUENCE [LARGE SCALE GENOMIC DNA]</scope>
    <source>
        <strain evidence="4 5">2012CJ34-2</strain>
    </source>
</reference>
<gene>
    <name evidence="4" type="ORF">M3P05_10855</name>
</gene>